<dbReference type="PANTHER" id="PTHR39338:SF6">
    <property type="entry name" value="BLL5662 PROTEIN"/>
    <property type="match status" value="1"/>
</dbReference>
<proteinExistence type="predicted"/>
<dbReference type="PANTHER" id="PTHR39338">
    <property type="entry name" value="BLL5662 PROTEIN-RELATED"/>
    <property type="match status" value="1"/>
</dbReference>
<comment type="caution">
    <text evidence="2">The sequence shown here is derived from an EMBL/GenBank/DDBJ whole genome shotgun (WGS) entry which is preliminary data.</text>
</comment>
<accession>A0A4Q2RG85</accession>
<dbReference type="CDD" id="cd00198">
    <property type="entry name" value="vWFA"/>
    <property type="match status" value="1"/>
</dbReference>
<gene>
    <name evidence="2" type="ORF">D3272_06610</name>
</gene>
<dbReference type="Pfam" id="PF05762">
    <property type="entry name" value="VWA_CoxE"/>
    <property type="match status" value="1"/>
</dbReference>
<organism evidence="2 3">
    <name type="scientific">Lichenibacterium ramalinae</name>
    <dbReference type="NCBI Taxonomy" id="2316527"/>
    <lineage>
        <taxon>Bacteria</taxon>
        <taxon>Pseudomonadati</taxon>
        <taxon>Pseudomonadota</taxon>
        <taxon>Alphaproteobacteria</taxon>
        <taxon>Hyphomicrobiales</taxon>
        <taxon>Lichenihabitantaceae</taxon>
        <taxon>Lichenibacterium</taxon>
    </lineage>
</organism>
<reference evidence="2 3" key="2">
    <citation type="submission" date="2019-02" db="EMBL/GenBank/DDBJ databases">
        <title>'Lichenibacterium ramalinii' gen. nov. sp. nov., 'Lichenibacterium minor' gen. nov. sp. nov.</title>
        <authorList>
            <person name="Pankratov T."/>
        </authorList>
    </citation>
    <scope>NUCLEOTIDE SEQUENCE [LARGE SCALE GENOMIC DNA]</scope>
    <source>
        <strain evidence="2 3">RmlP001</strain>
    </source>
</reference>
<dbReference type="EMBL" id="QYBC01000004">
    <property type="protein sequence ID" value="RYB06487.1"/>
    <property type="molecule type" value="Genomic_DNA"/>
</dbReference>
<dbReference type="OrthoDB" id="9790469at2"/>
<dbReference type="InterPro" id="IPR036465">
    <property type="entry name" value="vWFA_dom_sf"/>
</dbReference>
<evidence type="ECO:0000313" key="3">
    <source>
        <dbReference type="Proteomes" id="UP000289411"/>
    </source>
</evidence>
<dbReference type="InterPro" id="IPR011195">
    <property type="entry name" value="UCP010256"/>
</dbReference>
<keyword evidence="3" id="KW-1185">Reference proteome</keyword>
<name>A0A4Q2RG85_9HYPH</name>
<dbReference type="InterPro" id="IPR008912">
    <property type="entry name" value="Uncharacterised_CoxE"/>
</dbReference>
<dbReference type="SMART" id="SM00327">
    <property type="entry name" value="VWA"/>
    <property type="match status" value="1"/>
</dbReference>
<sequence>MPPGRLPENILYFARALRAAGLPVGPGAVLDAVAAVTAAPFTTRADFRAVLQAVFVKRREQIAVFDGVFAVFWRRRGFLEQLMGAMSPKAPPKSEHRPKAAAGASRVADALYGRRPGAADPQPSLDLDARFSVSAEEVLRAKDFAQMSAEEIAAATAAIRALRMPRDVRRLRRLAPDARGTRLDPRRSFRRSLRGGGDAIDLARRSPVERPPPVVAICDISGSVADYTRVFLHFLHALSARRRVSAFLFGTRLTDVSRVLRHRDVDDALSAVSAAVPDWSGGTRIAASLHLFNRHWLRRVGAGAATVILFTDGLEREATGELEGEMRRLQRSCRRLIWVNPLLRFDGFEARASGIRTMLPFVDEFRPIHNLRAVGELCAALGAAGSAAADPKRWLATPEGPST</sequence>
<dbReference type="Proteomes" id="UP000289411">
    <property type="component" value="Unassembled WGS sequence"/>
</dbReference>
<protein>
    <submittedName>
        <fullName evidence="2">VWA domain-containing protein</fullName>
    </submittedName>
</protein>
<dbReference type="PIRSF" id="PIRSF010256">
    <property type="entry name" value="CoxE_vWa"/>
    <property type="match status" value="1"/>
</dbReference>
<evidence type="ECO:0000313" key="2">
    <source>
        <dbReference type="EMBL" id="RYB06487.1"/>
    </source>
</evidence>
<dbReference type="SUPFAM" id="SSF53300">
    <property type="entry name" value="vWA-like"/>
    <property type="match status" value="1"/>
</dbReference>
<feature type="domain" description="VWFA" evidence="1">
    <location>
        <begin position="211"/>
        <end position="373"/>
    </location>
</feature>
<evidence type="ECO:0000259" key="1">
    <source>
        <dbReference type="SMART" id="SM00327"/>
    </source>
</evidence>
<dbReference type="InterPro" id="IPR002035">
    <property type="entry name" value="VWF_A"/>
</dbReference>
<dbReference type="AlphaFoldDB" id="A0A4Q2RG85"/>
<reference evidence="2 3" key="1">
    <citation type="submission" date="2018-09" db="EMBL/GenBank/DDBJ databases">
        <authorList>
            <person name="Grouzdev D.S."/>
            <person name="Krutkina M.S."/>
        </authorList>
    </citation>
    <scope>NUCLEOTIDE SEQUENCE [LARGE SCALE GENOMIC DNA]</scope>
    <source>
        <strain evidence="2 3">RmlP001</strain>
    </source>
</reference>
<dbReference type="Gene3D" id="3.40.50.410">
    <property type="entry name" value="von Willebrand factor, type A domain"/>
    <property type="match status" value="1"/>
</dbReference>